<dbReference type="STRING" id="1289135.A966_04095"/>
<evidence type="ECO:0000256" key="4">
    <source>
        <dbReference type="SAM" id="MobiDB-lite"/>
    </source>
</evidence>
<dbReference type="GeneID" id="66487273"/>
<evidence type="ECO:0000313" key="7">
    <source>
        <dbReference type="Proteomes" id="UP000011663"/>
    </source>
</evidence>
<feature type="compositionally biased region" description="Low complexity" evidence="4">
    <location>
        <begin position="299"/>
        <end position="321"/>
    </location>
</feature>
<evidence type="ECO:0000256" key="5">
    <source>
        <dbReference type="SAM" id="SignalP"/>
    </source>
</evidence>
<dbReference type="Proteomes" id="UP000011663">
    <property type="component" value="Unassembled WGS sequence"/>
</dbReference>
<dbReference type="GO" id="GO:0055040">
    <property type="term" value="C:periplasmic flagellum"/>
    <property type="evidence" value="ECO:0007669"/>
    <property type="project" value="UniProtKB-SubCell"/>
</dbReference>
<comment type="caution">
    <text evidence="6">The sequence shown here is derived from an EMBL/GenBank/DDBJ whole genome shotgun (WGS) entry which is preliminary data.</text>
</comment>
<dbReference type="GO" id="GO:0030288">
    <property type="term" value="C:outer membrane-bounded periplasmic space"/>
    <property type="evidence" value="ECO:0007669"/>
    <property type="project" value="InterPro"/>
</dbReference>
<gene>
    <name evidence="6" type="ORF">A966_04095</name>
</gene>
<dbReference type="Pfam" id="PF04620">
    <property type="entry name" value="FlaA"/>
    <property type="match status" value="1"/>
</dbReference>
<dbReference type="EMBL" id="ALNZ01000017">
    <property type="protein sequence ID" value="EKV57740.1"/>
    <property type="molecule type" value="Genomic_DNA"/>
</dbReference>
<dbReference type="AlphaFoldDB" id="A0A2U4F8N8"/>
<keyword evidence="6" id="KW-0282">Flagellum</keyword>
<dbReference type="GO" id="GO:0071973">
    <property type="term" value="P:bacterial-type flagellum-dependent cell motility"/>
    <property type="evidence" value="ECO:0007669"/>
    <property type="project" value="InterPro"/>
</dbReference>
<dbReference type="OrthoDB" id="350240at2"/>
<name>A0A2U4F8N8_9SPIR</name>
<dbReference type="InterPro" id="IPR006714">
    <property type="entry name" value="FlaA"/>
</dbReference>
<feature type="chain" id="PRO_5015452247" evidence="5">
    <location>
        <begin position="20"/>
        <end position="321"/>
    </location>
</feature>
<keyword evidence="3" id="KW-0975">Bacterial flagellum</keyword>
<keyword evidence="6" id="KW-0966">Cell projection</keyword>
<evidence type="ECO:0000313" key="6">
    <source>
        <dbReference type="EMBL" id="EKV57740.1"/>
    </source>
</evidence>
<comment type="subcellular location">
    <subcellularLocation>
        <location evidence="1">Periplasmic flagellum</location>
    </subcellularLocation>
</comment>
<evidence type="ECO:0000256" key="3">
    <source>
        <dbReference type="ARBA" id="ARBA00023143"/>
    </source>
</evidence>
<reference evidence="6 7" key="1">
    <citation type="submission" date="2012-07" db="EMBL/GenBank/DDBJ databases">
        <title>Genome sequence of Brachyspira sp. 30446, isolated from a pig with mucohaemorrhagic colitis.</title>
        <authorList>
            <person name="Rubin J.E."/>
            <person name="Fernando C."/>
            <person name="Harding J.C.S."/>
            <person name="Hill J.E."/>
        </authorList>
    </citation>
    <scope>NUCLEOTIDE SEQUENCE [LARGE SCALE GENOMIC DNA]</scope>
    <source>
        <strain evidence="6 7">30446</strain>
    </source>
</reference>
<protein>
    <submittedName>
        <fullName evidence="6">Flagellar filament outer layer protein FlaA</fullName>
    </submittedName>
</protein>
<keyword evidence="6" id="KW-0969">Cilium</keyword>
<sequence>MKKLFVVLTSIFIAASAYGLTNSTLIDFALTGNADNLQAGEGDTNELVPVAENLYNDNWVVWLNESARLTENRRNSYVTNVDSKGNNGAWEAGKVLGIRVHFPLAGWNSYALVKPVYELEMYGGTDGTKYTEGKGVIHNVGEIKSISSWIYGRNFLVSYFVNLQNEYGQLKSYPMGTVYFNGWRQVRWENREYLPNVRDRVLVREPLYPRMIPSIKLDSLGFYRTKDTVGGDFITYVKDVTVEYDVVVVDAEEDIDDEGTWQILKTENDRKQAIEAARIREQAELRALEQRRIGDGTEQEQGAAADNGAAADQGAAEEQAQ</sequence>
<evidence type="ECO:0000256" key="2">
    <source>
        <dbReference type="ARBA" id="ARBA00022764"/>
    </source>
</evidence>
<evidence type="ECO:0000256" key="1">
    <source>
        <dbReference type="ARBA" id="ARBA00004631"/>
    </source>
</evidence>
<keyword evidence="2" id="KW-0574">Periplasm</keyword>
<accession>A0A2U4F8N8</accession>
<proteinExistence type="predicted"/>
<organism evidence="6 7">
    <name type="scientific">Brachyspira hampsonii 30446</name>
    <dbReference type="NCBI Taxonomy" id="1289135"/>
    <lineage>
        <taxon>Bacteria</taxon>
        <taxon>Pseudomonadati</taxon>
        <taxon>Spirochaetota</taxon>
        <taxon>Spirochaetia</taxon>
        <taxon>Brachyspirales</taxon>
        <taxon>Brachyspiraceae</taxon>
        <taxon>Brachyspira</taxon>
    </lineage>
</organism>
<feature type="signal peptide" evidence="5">
    <location>
        <begin position="1"/>
        <end position="19"/>
    </location>
</feature>
<dbReference type="RefSeq" id="WP_008722650.1">
    <property type="nucleotide sequence ID" value="NZ_JH994110.1"/>
</dbReference>
<keyword evidence="5" id="KW-0732">Signal</keyword>
<feature type="region of interest" description="Disordered" evidence="4">
    <location>
        <begin position="290"/>
        <end position="321"/>
    </location>
</feature>